<dbReference type="AlphaFoldDB" id="A0AAD4ALR9"/>
<keyword evidence="1" id="KW-0812">Transmembrane</keyword>
<keyword evidence="1" id="KW-0472">Membrane</keyword>
<feature type="transmembrane region" description="Helical" evidence="1">
    <location>
        <begin position="402"/>
        <end position="420"/>
    </location>
</feature>
<protein>
    <submittedName>
        <fullName evidence="2">Uncharacterized protein</fullName>
    </submittedName>
</protein>
<evidence type="ECO:0000313" key="3">
    <source>
        <dbReference type="Proteomes" id="UP000016487"/>
    </source>
</evidence>
<organism evidence="2 3">
    <name type="scientific">Pseudoalteromonas citrea</name>
    <dbReference type="NCBI Taxonomy" id="43655"/>
    <lineage>
        <taxon>Bacteria</taxon>
        <taxon>Pseudomonadati</taxon>
        <taxon>Pseudomonadota</taxon>
        <taxon>Gammaproteobacteria</taxon>
        <taxon>Alteromonadales</taxon>
        <taxon>Pseudoalteromonadaceae</taxon>
        <taxon>Pseudoalteromonas</taxon>
    </lineage>
</organism>
<evidence type="ECO:0000256" key="1">
    <source>
        <dbReference type="SAM" id="Phobius"/>
    </source>
</evidence>
<gene>
    <name evidence="2" type="ORF">PCIT_a1170</name>
</gene>
<feature type="transmembrane region" description="Helical" evidence="1">
    <location>
        <begin position="432"/>
        <end position="456"/>
    </location>
</feature>
<dbReference type="Proteomes" id="UP000016487">
    <property type="component" value="Unassembled WGS sequence"/>
</dbReference>
<name>A0AAD4ALR9_9GAMM</name>
<reference evidence="2" key="2">
    <citation type="submission" date="2015-03" db="EMBL/GenBank/DDBJ databases">
        <title>Genome sequence of Pseudoalteromonas citrea.</title>
        <authorList>
            <person name="Xie B.-B."/>
            <person name="Rong J.-C."/>
            <person name="Qin Q.-L."/>
            <person name="Zhang Y.-Z."/>
        </authorList>
    </citation>
    <scope>NUCLEOTIDE SEQUENCE</scope>
    <source>
        <strain evidence="2">DSM 8771</strain>
    </source>
</reference>
<keyword evidence="1" id="KW-1133">Transmembrane helix</keyword>
<sequence>MIAQQPDLFNSCISLYKLFGANIHFENGKLDLTTEVNLTDEHIVHLTNLFNNRRQFRSFALEIDWCEASINDIVAGRECNALKVEFELYAGNSFSFYKNEHDLFSKLSSFLIQGKKLPERYYFTDDDYRSDGDTVLPAIIKLKELMEWIKFLTAISDIDKHTNTGVTLYFFIKGEDDKYAKPLEISICNISELLKIEDISTVEDISKLISKDEHGNLHHQDRQSFFKLALVDTLKKLVANDTTEKSNTEILFTHLDKVKSAYYEHYEVFIHNFAIGEFQQQVEEKGFDYAEKVSSVLNDIQIRLYAIPIVLVSLGALSKVDNAYSYFFVISGVVITALFNYWMINDQILRLKQIEKSCSFTFDKLKNQCAEKLESKAMMSNLDDIVNNIKIRITDRNTKIKYYKALCWAPTLIALILLVVKESASIEKLFSFNLNIISQPVMDTLKILYLIVRLLLIN</sequence>
<accession>A0AAD4ALR9</accession>
<dbReference type="EMBL" id="AHBZ03000012">
    <property type="protein sequence ID" value="KAF7775071.1"/>
    <property type="molecule type" value="Genomic_DNA"/>
</dbReference>
<proteinExistence type="predicted"/>
<dbReference type="RefSeq" id="WP_010364636.1">
    <property type="nucleotide sequence ID" value="NZ_AHBZ03000012.1"/>
</dbReference>
<feature type="transmembrane region" description="Helical" evidence="1">
    <location>
        <begin position="324"/>
        <end position="344"/>
    </location>
</feature>
<comment type="caution">
    <text evidence="2">The sequence shown here is derived from an EMBL/GenBank/DDBJ whole genome shotgun (WGS) entry which is preliminary data.</text>
</comment>
<reference evidence="2" key="1">
    <citation type="journal article" date="2012" name="J. Bacteriol.">
        <title>Genome sequences of type strains of seven species of the marine bacterium Pseudoalteromonas.</title>
        <authorList>
            <person name="Xie B.B."/>
            <person name="Shu Y.L."/>
            <person name="Qin Q.L."/>
            <person name="Rong J.C."/>
            <person name="Zhang X.Y."/>
            <person name="Chen X.L."/>
            <person name="Shi M."/>
            <person name="He H.L."/>
            <person name="Zhou B.C."/>
            <person name="Zhang Y.Z."/>
        </authorList>
    </citation>
    <scope>NUCLEOTIDE SEQUENCE</scope>
    <source>
        <strain evidence="2">DSM 8771</strain>
    </source>
</reference>
<evidence type="ECO:0000313" key="2">
    <source>
        <dbReference type="EMBL" id="KAF7775071.1"/>
    </source>
</evidence>